<comment type="catalytic activity">
    <reaction evidence="16">
        <text>(6S)-5,6,7,8-tetrahydrofolyl-(gamma-L-Glu)(n) + L-glutamate + ATP = (6S)-5,6,7,8-tetrahydrofolyl-(gamma-L-Glu)(n+1) + ADP + phosphate + H(+)</text>
        <dbReference type="Rhea" id="RHEA:10580"/>
        <dbReference type="Rhea" id="RHEA-COMP:14738"/>
        <dbReference type="Rhea" id="RHEA-COMP:14740"/>
        <dbReference type="ChEBI" id="CHEBI:15378"/>
        <dbReference type="ChEBI" id="CHEBI:29985"/>
        <dbReference type="ChEBI" id="CHEBI:30616"/>
        <dbReference type="ChEBI" id="CHEBI:43474"/>
        <dbReference type="ChEBI" id="CHEBI:141005"/>
        <dbReference type="ChEBI" id="CHEBI:456216"/>
        <dbReference type="EC" id="6.3.2.17"/>
    </reaction>
</comment>
<dbReference type="EMBL" id="FLQS01000078">
    <property type="protein sequence ID" value="SBS79471.1"/>
    <property type="molecule type" value="Genomic_DNA"/>
</dbReference>
<dbReference type="PANTHER" id="PTHR11136">
    <property type="entry name" value="FOLYLPOLYGLUTAMATE SYNTHASE-RELATED"/>
    <property type="match status" value="1"/>
</dbReference>
<dbReference type="NCBIfam" id="NF047860">
    <property type="entry name" value="Tet-DihydfolSynFolCMyb"/>
    <property type="match status" value="1"/>
</dbReference>
<accession>A0A1Y5PTF2</accession>
<dbReference type="PROSITE" id="PS01012">
    <property type="entry name" value="FOLYLPOLYGLU_SYNT_2"/>
    <property type="match status" value="1"/>
</dbReference>
<reference evidence="20" key="1">
    <citation type="submission" date="2016-03" db="EMBL/GenBank/DDBJ databases">
        <authorList>
            <person name="Ploux O."/>
        </authorList>
    </citation>
    <scope>NUCLEOTIDE SEQUENCE</scope>
    <source>
        <strain evidence="20">UC10</strain>
    </source>
</reference>
<evidence type="ECO:0000256" key="15">
    <source>
        <dbReference type="ARBA" id="ARBA00030592"/>
    </source>
</evidence>
<dbReference type="SUPFAM" id="SSF53244">
    <property type="entry name" value="MurD-like peptide ligases, peptide-binding domain"/>
    <property type="match status" value="1"/>
</dbReference>
<dbReference type="InterPro" id="IPR018109">
    <property type="entry name" value="Folylpolyglutamate_synth_CS"/>
</dbReference>
<dbReference type="InterPro" id="IPR004101">
    <property type="entry name" value="Mur_ligase_C"/>
</dbReference>
<evidence type="ECO:0000256" key="11">
    <source>
        <dbReference type="ARBA" id="ARBA00022741"/>
    </source>
</evidence>
<dbReference type="GO" id="GO:0046656">
    <property type="term" value="P:folic acid biosynthetic process"/>
    <property type="evidence" value="ECO:0007669"/>
    <property type="project" value="UniProtKB-KW"/>
</dbReference>
<dbReference type="InterPro" id="IPR001645">
    <property type="entry name" value="Folylpolyglutamate_synth"/>
</dbReference>
<keyword evidence="11" id="KW-0547">Nucleotide-binding</keyword>
<dbReference type="GO" id="GO:0046872">
    <property type="term" value="F:metal ion binding"/>
    <property type="evidence" value="ECO:0007669"/>
    <property type="project" value="UniProtKB-KW"/>
</dbReference>
<evidence type="ECO:0000256" key="16">
    <source>
        <dbReference type="ARBA" id="ARBA00047493"/>
    </source>
</evidence>
<evidence type="ECO:0000256" key="9">
    <source>
        <dbReference type="ARBA" id="ARBA00022598"/>
    </source>
</evidence>
<evidence type="ECO:0000259" key="19">
    <source>
        <dbReference type="Pfam" id="PF08245"/>
    </source>
</evidence>
<dbReference type="Pfam" id="PF08245">
    <property type="entry name" value="Mur_ligase_M"/>
    <property type="match status" value="1"/>
</dbReference>
<dbReference type="NCBIfam" id="TIGR01499">
    <property type="entry name" value="folC"/>
    <property type="match status" value="1"/>
</dbReference>
<evidence type="ECO:0000259" key="18">
    <source>
        <dbReference type="Pfam" id="PF02875"/>
    </source>
</evidence>
<evidence type="ECO:0000256" key="14">
    <source>
        <dbReference type="ARBA" id="ARBA00022909"/>
    </source>
</evidence>
<comment type="subunit">
    <text evidence="5">Monomer.</text>
</comment>
<comment type="cofactor">
    <cofactor evidence="1">
        <name>Mg(2+)</name>
        <dbReference type="ChEBI" id="CHEBI:18420"/>
    </cofactor>
</comment>
<dbReference type="InterPro" id="IPR036565">
    <property type="entry name" value="Mur-like_cat_sf"/>
</dbReference>
<dbReference type="EC" id="6.3.2.12" evidence="6"/>
<evidence type="ECO:0000313" key="20">
    <source>
        <dbReference type="EMBL" id="SBS79471.1"/>
    </source>
</evidence>
<name>A0A1Y5PTF2_9MYCO</name>
<evidence type="ECO:0000256" key="10">
    <source>
        <dbReference type="ARBA" id="ARBA00022723"/>
    </source>
</evidence>
<evidence type="ECO:0000256" key="17">
    <source>
        <dbReference type="ARBA" id="ARBA00049161"/>
    </source>
</evidence>
<dbReference type="InterPro" id="IPR036615">
    <property type="entry name" value="Mur_ligase_C_dom_sf"/>
</dbReference>
<keyword evidence="13" id="KW-0460">Magnesium</keyword>
<dbReference type="PIRSF" id="PIRSF001563">
    <property type="entry name" value="Folylpolyglu_synth"/>
    <property type="match status" value="1"/>
</dbReference>
<comment type="similarity">
    <text evidence="4">Belongs to the folylpolyglutamate synthase family.</text>
</comment>
<organism evidence="20">
    <name type="scientific">uncultured Mycobacterium sp</name>
    <dbReference type="NCBI Taxonomy" id="171292"/>
    <lineage>
        <taxon>Bacteria</taxon>
        <taxon>Bacillati</taxon>
        <taxon>Actinomycetota</taxon>
        <taxon>Actinomycetes</taxon>
        <taxon>Mycobacteriales</taxon>
        <taxon>Mycobacteriaceae</taxon>
        <taxon>Mycobacterium</taxon>
        <taxon>environmental samples</taxon>
    </lineage>
</organism>
<feature type="domain" description="Mur ligase C-terminal" evidence="18">
    <location>
        <begin position="333"/>
        <end position="445"/>
    </location>
</feature>
<gene>
    <name evidence="20" type="ORF">MHPYR_80060</name>
</gene>
<evidence type="ECO:0000256" key="6">
    <source>
        <dbReference type="ARBA" id="ARBA00013023"/>
    </source>
</evidence>
<evidence type="ECO:0000256" key="12">
    <source>
        <dbReference type="ARBA" id="ARBA00022840"/>
    </source>
</evidence>
<evidence type="ECO:0000256" key="5">
    <source>
        <dbReference type="ARBA" id="ARBA00011245"/>
    </source>
</evidence>
<dbReference type="AlphaFoldDB" id="A0A1Y5PTF2"/>
<dbReference type="EC" id="6.3.2.17" evidence="7"/>
<evidence type="ECO:0000256" key="3">
    <source>
        <dbReference type="ARBA" id="ARBA00005150"/>
    </source>
</evidence>
<dbReference type="Gene3D" id="3.40.1190.10">
    <property type="entry name" value="Mur-like, catalytic domain"/>
    <property type="match status" value="1"/>
</dbReference>
<proteinExistence type="inferred from homology"/>
<dbReference type="Gene3D" id="3.90.190.20">
    <property type="entry name" value="Mur ligase, C-terminal domain"/>
    <property type="match status" value="1"/>
</dbReference>
<evidence type="ECO:0000256" key="8">
    <source>
        <dbReference type="ARBA" id="ARBA00019357"/>
    </source>
</evidence>
<comment type="pathway">
    <text evidence="3">Cofactor biosynthesis; tetrahydrofolylpolyglutamate biosynthesis.</text>
</comment>
<dbReference type="SUPFAM" id="SSF53623">
    <property type="entry name" value="MurD-like peptide ligases, catalytic domain"/>
    <property type="match status" value="1"/>
</dbReference>
<comment type="catalytic activity">
    <reaction evidence="17">
        <text>7,8-dihydropteroate + L-glutamate + ATP = 7,8-dihydrofolate + ADP + phosphate + H(+)</text>
        <dbReference type="Rhea" id="RHEA:23584"/>
        <dbReference type="ChEBI" id="CHEBI:15378"/>
        <dbReference type="ChEBI" id="CHEBI:17839"/>
        <dbReference type="ChEBI" id="CHEBI:29985"/>
        <dbReference type="ChEBI" id="CHEBI:30616"/>
        <dbReference type="ChEBI" id="CHEBI:43474"/>
        <dbReference type="ChEBI" id="CHEBI:57451"/>
        <dbReference type="ChEBI" id="CHEBI:456216"/>
        <dbReference type="EC" id="6.3.2.12"/>
    </reaction>
</comment>
<keyword evidence="12" id="KW-0067">ATP-binding</keyword>
<dbReference type="Pfam" id="PF02875">
    <property type="entry name" value="Mur_ligase_C"/>
    <property type="match status" value="1"/>
</dbReference>
<feature type="domain" description="Mur ligase central" evidence="19">
    <location>
        <begin position="66"/>
        <end position="305"/>
    </location>
</feature>
<evidence type="ECO:0000256" key="4">
    <source>
        <dbReference type="ARBA" id="ARBA00008276"/>
    </source>
</evidence>
<keyword evidence="14" id="KW-0289">Folate biosynthesis</keyword>
<sequence length="479" mass="50211">MTLPEPLGERHEIQPPTPDEIAALLQVEHLLDQRWPETKLEPSTTRIAALMEMLGSPQLSYPCIHIAGTNGKTSVARIIDALLTAFSRRTGRTTSPHLQSAVERIAIDNEPISPARYVEVYREIEPFVQIVDAQSQAADGPAMSKFEVLTAMAFAAFADAPVDVAVVEVGMGGRWDATNVVDAPVAVITPIGIDHAEYLGDTIAEIAAEKAGIIGAPRGDLVPIDTVAIIGRQAPEAMEVLLAQAVQSDAAVAREDSEFAVLGRQVAIGGQVLQLQGLGGVYPDIFLPLHGEHQAHNAVVALAAVEAFFGAGSDRQLDIDTVRAGFAGAASPGRLERMRSAPTVFIDAAHNPAGAAALAGALAEEFDFRFLVGVLSVMGDKDVTGILTALEPAFDQVVVTHNGSPRALEVDALALRAEEIFGPDRVARAETLPDAIEVATALVEDSAAETDGFSGAGIVITGSVVTAGAARTLFGKDPQ</sequence>
<dbReference type="GO" id="GO:0005524">
    <property type="term" value="F:ATP binding"/>
    <property type="evidence" value="ECO:0007669"/>
    <property type="project" value="UniProtKB-KW"/>
</dbReference>
<evidence type="ECO:0000256" key="7">
    <source>
        <dbReference type="ARBA" id="ARBA00013025"/>
    </source>
</evidence>
<dbReference type="GO" id="GO:0005737">
    <property type="term" value="C:cytoplasm"/>
    <property type="evidence" value="ECO:0007669"/>
    <property type="project" value="TreeGrafter"/>
</dbReference>
<evidence type="ECO:0000256" key="2">
    <source>
        <dbReference type="ARBA" id="ARBA00004799"/>
    </source>
</evidence>
<dbReference type="GO" id="GO:0008841">
    <property type="term" value="F:dihydrofolate synthase activity"/>
    <property type="evidence" value="ECO:0007669"/>
    <property type="project" value="UniProtKB-EC"/>
</dbReference>
<keyword evidence="10" id="KW-0479">Metal-binding</keyword>
<protein>
    <recommendedName>
        <fullName evidence="8">Dihydrofolate synthase/folylpolyglutamate synthase</fullName>
        <ecNumber evidence="6">6.3.2.12</ecNumber>
        <ecNumber evidence="7">6.3.2.17</ecNumber>
    </recommendedName>
    <alternativeName>
        <fullName evidence="15">Tetrahydrofolylpolyglutamate synthase</fullName>
    </alternativeName>
</protein>
<comment type="pathway">
    <text evidence="2">Cofactor biosynthesis; tetrahydrofolate biosynthesis; 7,8-dihydrofolate from 2-amino-4-hydroxy-6-hydroxymethyl-7,8-dihydropteridine diphosphate and 4-aminobenzoate: step 2/2.</text>
</comment>
<dbReference type="PANTHER" id="PTHR11136:SF0">
    <property type="entry name" value="DIHYDROFOLATE SYNTHETASE-RELATED"/>
    <property type="match status" value="1"/>
</dbReference>
<dbReference type="InterPro" id="IPR013221">
    <property type="entry name" value="Mur_ligase_cen"/>
</dbReference>
<dbReference type="GO" id="GO:0004326">
    <property type="term" value="F:tetrahydrofolylpolyglutamate synthase activity"/>
    <property type="evidence" value="ECO:0007669"/>
    <property type="project" value="UniProtKB-EC"/>
</dbReference>
<keyword evidence="9 20" id="KW-0436">Ligase</keyword>
<evidence type="ECO:0000256" key="13">
    <source>
        <dbReference type="ARBA" id="ARBA00022842"/>
    </source>
</evidence>
<dbReference type="FunFam" id="3.40.1190.10:FF:000004">
    <property type="entry name" value="Dihydrofolate synthase/folylpolyglutamate synthase"/>
    <property type="match status" value="1"/>
</dbReference>
<evidence type="ECO:0000256" key="1">
    <source>
        <dbReference type="ARBA" id="ARBA00001946"/>
    </source>
</evidence>